<dbReference type="CDD" id="cd16914">
    <property type="entry name" value="EcfT"/>
    <property type="match status" value="1"/>
</dbReference>
<dbReference type="EMBL" id="DRZM01000241">
    <property type="protein sequence ID" value="HHP05859.1"/>
    <property type="molecule type" value="Genomic_DNA"/>
</dbReference>
<feature type="transmembrane region" description="Helical" evidence="5">
    <location>
        <begin position="219"/>
        <end position="241"/>
    </location>
</feature>
<organism evidence="6">
    <name type="scientific">Thermofilum pendens</name>
    <dbReference type="NCBI Taxonomy" id="2269"/>
    <lineage>
        <taxon>Archaea</taxon>
        <taxon>Thermoproteota</taxon>
        <taxon>Thermoprotei</taxon>
        <taxon>Thermofilales</taxon>
        <taxon>Thermofilaceae</taxon>
        <taxon>Thermofilum</taxon>
    </lineage>
</organism>
<feature type="transmembrane region" description="Helical" evidence="5">
    <location>
        <begin position="67"/>
        <end position="88"/>
    </location>
</feature>
<dbReference type="GO" id="GO:0005886">
    <property type="term" value="C:plasma membrane"/>
    <property type="evidence" value="ECO:0007669"/>
    <property type="project" value="TreeGrafter"/>
</dbReference>
<proteinExistence type="predicted"/>
<name>A0A7C1SMZ5_THEPE</name>
<evidence type="ECO:0000256" key="2">
    <source>
        <dbReference type="ARBA" id="ARBA00022692"/>
    </source>
</evidence>
<dbReference type="EMBL" id="DSKP01000093">
    <property type="protein sequence ID" value="HEB48696.1"/>
    <property type="molecule type" value="Genomic_DNA"/>
</dbReference>
<keyword evidence="3 5" id="KW-1133">Transmembrane helix</keyword>
<evidence type="ECO:0000256" key="5">
    <source>
        <dbReference type="SAM" id="Phobius"/>
    </source>
</evidence>
<accession>A0A7C1SMZ5</accession>
<gene>
    <name evidence="7" type="ORF">ENM88_08990</name>
    <name evidence="6" type="ORF">ENP77_02740</name>
</gene>
<protein>
    <submittedName>
        <fullName evidence="6">Energy-coupling factor transporter transmembrane protein EcfT</fullName>
    </submittedName>
</protein>
<evidence type="ECO:0000313" key="6">
    <source>
        <dbReference type="EMBL" id="HEB48696.1"/>
    </source>
</evidence>
<dbReference type="InterPro" id="IPR003339">
    <property type="entry name" value="ABC/ECF_trnsptr_transmembrane"/>
</dbReference>
<comment type="subcellular location">
    <subcellularLocation>
        <location evidence="1">Membrane</location>
        <topology evidence="1">Multi-pass membrane protein</topology>
    </subcellularLocation>
</comment>
<evidence type="ECO:0000256" key="4">
    <source>
        <dbReference type="ARBA" id="ARBA00023136"/>
    </source>
</evidence>
<dbReference type="PANTHER" id="PTHR33514:SF13">
    <property type="entry name" value="PROTEIN ABCI12, CHLOROPLASTIC"/>
    <property type="match status" value="1"/>
</dbReference>
<feature type="transmembrane region" description="Helical" evidence="5">
    <location>
        <begin position="100"/>
        <end position="116"/>
    </location>
</feature>
<keyword evidence="2 5" id="KW-0812">Transmembrane</keyword>
<sequence>MVPMEALQAFRFKRENTVIDRADPRARVLLSLSLAALSLYAQSVEKQLLIISTVLVVAAVARRLRKLAGVMKAALPLSAIIFILNWLFGPQADPVQPLVLALRFLALSTSLSLFFMTTSPDELSLLLESMRLPREYSMLVTMSFRFVPTLALDVEAVMHALQSRGLELERGGFTKRAKNYLYLMVPLIVYEVRRSLMAAEALEARGFGSPRRPTRYQELHAKASDYFFIILLALYIVLFLVL</sequence>
<dbReference type="AlphaFoldDB" id="A0A7C1SMZ5"/>
<reference evidence="6" key="1">
    <citation type="journal article" date="2020" name="mSystems">
        <title>Genome- and Community-Level Interaction Insights into Carbon Utilization and Element Cycling Functions of Hydrothermarchaeota in Hydrothermal Sediment.</title>
        <authorList>
            <person name="Zhou Z."/>
            <person name="Liu Y."/>
            <person name="Xu W."/>
            <person name="Pan J."/>
            <person name="Luo Z.H."/>
            <person name="Li M."/>
        </authorList>
    </citation>
    <scope>NUCLEOTIDE SEQUENCE [LARGE SCALE GENOMIC DNA]</scope>
    <source>
        <strain evidence="7">SpSt-1125</strain>
        <strain evidence="6">SpSt-25</strain>
    </source>
</reference>
<dbReference type="Pfam" id="PF02361">
    <property type="entry name" value="CbiQ"/>
    <property type="match status" value="1"/>
</dbReference>
<comment type="caution">
    <text evidence="6">The sequence shown here is derived from an EMBL/GenBank/DDBJ whole genome shotgun (WGS) entry which is preliminary data.</text>
</comment>
<dbReference type="PANTHER" id="PTHR33514">
    <property type="entry name" value="PROTEIN ABCI12, CHLOROPLASTIC"/>
    <property type="match status" value="1"/>
</dbReference>
<evidence type="ECO:0000313" key="7">
    <source>
        <dbReference type="EMBL" id="HHP05859.1"/>
    </source>
</evidence>
<evidence type="ECO:0000256" key="3">
    <source>
        <dbReference type="ARBA" id="ARBA00022989"/>
    </source>
</evidence>
<keyword evidence="4 5" id="KW-0472">Membrane</keyword>
<evidence type="ECO:0000256" key="1">
    <source>
        <dbReference type="ARBA" id="ARBA00004141"/>
    </source>
</evidence>